<dbReference type="GO" id="GO:0045493">
    <property type="term" value="P:xylan catabolic process"/>
    <property type="evidence" value="ECO:0007669"/>
    <property type="project" value="UniProtKB-KW"/>
</dbReference>
<comment type="subcellular location">
    <subcellularLocation>
        <location evidence="1">Secreted</location>
    </subcellularLocation>
</comment>
<feature type="chain" id="PRO_5038514953" evidence="9">
    <location>
        <begin position="24"/>
        <end position="312"/>
    </location>
</feature>
<dbReference type="AlphaFoldDB" id="A0A919JC35"/>
<keyword evidence="7" id="KW-0624">Polysaccharide degradation</keyword>
<dbReference type="Proteomes" id="UP000647172">
    <property type="component" value="Unassembled WGS sequence"/>
</dbReference>
<dbReference type="PANTHER" id="PTHR38050">
    <property type="match status" value="1"/>
</dbReference>
<accession>A0A919JC35</accession>
<keyword evidence="5 10" id="KW-0378">Hydrolase</keyword>
<dbReference type="SUPFAM" id="SSF53474">
    <property type="entry name" value="alpha/beta-Hydrolases"/>
    <property type="match status" value="1"/>
</dbReference>
<dbReference type="InterPro" id="IPR043595">
    <property type="entry name" value="FaeB/C/D"/>
</dbReference>
<dbReference type="PANTHER" id="PTHR38050:SF2">
    <property type="entry name" value="FERULOYL ESTERASE C-RELATED"/>
    <property type="match status" value="1"/>
</dbReference>
<organism evidence="10 11">
    <name type="scientific">Actinoplanes nipponensis</name>
    <dbReference type="NCBI Taxonomy" id="135950"/>
    <lineage>
        <taxon>Bacteria</taxon>
        <taxon>Bacillati</taxon>
        <taxon>Actinomycetota</taxon>
        <taxon>Actinomycetes</taxon>
        <taxon>Micromonosporales</taxon>
        <taxon>Micromonosporaceae</taxon>
        <taxon>Actinoplanes</taxon>
    </lineage>
</organism>
<evidence type="ECO:0000313" key="10">
    <source>
        <dbReference type="EMBL" id="GIE47998.1"/>
    </source>
</evidence>
<evidence type="ECO:0000256" key="1">
    <source>
        <dbReference type="ARBA" id="ARBA00004613"/>
    </source>
</evidence>
<evidence type="ECO:0000256" key="6">
    <source>
        <dbReference type="ARBA" id="ARBA00023277"/>
    </source>
</evidence>
<gene>
    <name evidence="10" type="primary">lpqC</name>
    <name evidence="10" type="ORF">Ani05nite_15320</name>
</gene>
<sequence>MARHGWRVVRALTATAAVLVTLACGSADSPGPSPSAPPSLPASGTGTVEVGGRPVTVHVPRSYDPARPAPLVLALHGYTSHGAELESYLRLTPESERRGFVYAYPDGTTDDRGNRFWNATDACCAFSGTPPDDSRYLSELIATIQGSYRIDPARVYLIGHSNGGFMAFRMACDHAAQVTAIVSLNGASWNDAARCRPSEPVSVLAVHSSTDETIAFTGGLNGNAAYPSAATTVTQWLGYDRCAGAGRDAPALDLVTDLPAAETSVRAYEQGCAGGSTVQAWTINGGAHVPTLGPAFAPAVTDFLLSRVKPAR</sequence>
<keyword evidence="2" id="KW-0964">Secreted</keyword>
<reference evidence="10" key="1">
    <citation type="submission" date="2021-01" db="EMBL/GenBank/DDBJ databases">
        <title>Whole genome shotgun sequence of Actinoplanes nipponensis NBRC 14063.</title>
        <authorList>
            <person name="Komaki H."/>
            <person name="Tamura T."/>
        </authorList>
    </citation>
    <scope>NUCLEOTIDE SEQUENCE</scope>
    <source>
        <strain evidence="10">NBRC 14063</strain>
    </source>
</reference>
<comment type="caution">
    <text evidence="10">The sequence shown here is derived from an EMBL/GenBank/DDBJ whole genome shotgun (WGS) entry which is preliminary data.</text>
</comment>
<evidence type="ECO:0000256" key="5">
    <source>
        <dbReference type="ARBA" id="ARBA00022801"/>
    </source>
</evidence>
<dbReference type="Gene3D" id="3.40.50.1820">
    <property type="entry name" value="alpha/beta hydrolase"/>
    <property type="match status" value="1"/>
</dbReference>
<keyword evidence="11" id="KW-1185">Reference proteome</keyword>
<protein>
    <submittedName>
        <fullName evidence="10">Hydrolase</fullName>
    </submittedName>
</protein>
<keyword evidence="4 9" id="KW-0732">Signal</keyword>
<evidence type="ECO:0000256" key="4">
    <source>
        <dbReference type="ARBA" id="ARBA00022729"/>
    </source>
</evidence>
<feature type="signal peptide" evidence="9">
    <location>
        <begin position="1"/>
        <end position="23"/>
    </location>
</feature>
<feature type="compositionally biased region" description="Pro residues" evidence="8">
    <location>
        <begin position="31"/>
        <end position="40"/>
    </location>
</feature>
<evidence type="ECO:0000256" key="9">
    <source>
        <dbReference type="SAM" id="SignalP"/>
    </source>
</evidence>
<evidence type="ECO:0000256" key="2">
    <source>
        <dbReference type="ARBA" id="ARBA00022525"/>
    </source>
</evidence>
<evidence type="ECO:0000256" key="7">
    <source>
        <dbReference type="ARBA" id="ARBA00023326"/>
    </source>
</evidence>
<keyword evidence="3" id="KW-0858">Xylan degradation</keyword>
<evidence type="ECO:0000313" key="11">
    <source>
        <dbReference type="Proteomes" id="UP000647172"/>
    </source>
</evidence>
<evidence type="ECO:0000256" key="8">
    <source>
        <dbReference type="SAM" id="MobiDB-lite"/>
    </source>
</evidence>
<proteinExistence type="predicted"/>
<dbReference type="InterPro" id="IPR000801">
    <property type="entry name" value="Esterase-like"/>
</dbReference>
<evidence type="ECO:0000256" key="3">
    <source>
        <dbReference type="ARBA" id="ARBA00022651"/>
    </source>
</evidence>
<dbReference type="InterPro" id="IPR029058">
    <property type="entry name" value="AB_hydrolase_fold"/>
</dbReference>
<name>A0A919JC35_9ACTN</name>
<dbReference type="EMBL" id="BOMQ01000018">
    <property type="protein sequence ID" value="GIE47998.1"/>
    <property type="molecule type" value="Genomic_DNA"/>
</dbReference>
<feature type="region of interest" description="Disordered" evidence="8">
    <location>
        <begin position="27"/>
        <end position="49"/>
    </location>
</feature>
<dbReference type="GO" id="GO:0030600">
    <property type="term" value="F:feruloyl esterase activity"/>
    <property type="evidence" value="ECO:0007669"/>
    <property type="project" value="InterPro"/>
</dbReference>
<dbReference type="RefSeq" id="WP_203766330.1">
    <property type="nucleotide sequence ID" value="NZ_BAAAYJ010000009.1"/>
</dbReference>
<keyword evidence="6" id="KW-0119">Carbohydrate metabolism</keyword>
<dbReference type="Pfam" id="PF00756">
    <property type="entry name" value="Esterase"/>
    <property type="match status" value="1"/>
</dbReference>
<dbReference type="PROSITE" id="PS51257">
    <property type="entry name" value="PROKAR_LIPOPROTEIN"/>
    <property type="match status" value="1"/>
</dbReference>
<dbReference type="GO" id="GO:0005576">
    <property type="term" value="C:extracellular region"/>
    <property type="evidence" value="ECO:0007669"/>
    <property type="project" value="UniProtKB-SubCell"/>
</dbReference>